<keyword evidence="6" id="KW-0472">Membrane</keyword>
<name>A0ABR1PNJ8_DIAER</name>
<comment type="caution">
    <text evidence="8">The sequence shown here is derived from an EMBL/GenBank/DDBJ whole genome shotgun (WGS) entry which is preliminary data.</text>
</comment>
<accession>A0ABR1PNJ8</accession>
<dbReference type="InterPro" id="IPR011330">
    <property type="entry name" value="Glyco_hydro/deAcase_b/a-brl"/>
</dbReference>
<dbReference type="EC" id="3.5.1.41" evidence="4"/>
<feature type="transmembrane region" description="Helical" evidence="6">
    <location>
        <begin position="74"/>
        <end position="93"/>
    </location>
</feature>
<keyword evidence="2" id="KW-0146">Chitin degradation</keyword>
<dbReference type="InterPro" id="IPR050248">
    <property type="entry name" value="Polysacc_deacetylase_ArnD"/>
</dbReference>
<keyword evidence="9" id="KW-1185">Reference proteome</keyword>
<keyword evidence="2" id="KW-0624">Polysaccharide degradation</keyword>
<reference evidence="8 9" key="1">
    <citation type="submission" date="2024-02" db="EMBL/GenBank/DDBJ databases">
        <title>De novo assembly and annotation of 12 fungi associated with fruit tree decline syndrome in Ontario, Canada.</title>
        <authorList>
            <person name="Sulman M."/>
            <person name="Ellouze W."/>
            <person name="Ilyukhin E."/>
        </authorList>
    </citation>
    <scope>NUCLEOTIDE SEQUENCE [LARGE SCALE GENOMIC DNA]</scope>
    <source>
        <strain evidence="8 9">M169</strain>
    </source>
</reference>
<evidence type="ECO:0000259" key="7">
    <source>
        <dbReference type="PROSITE" id="PS51677"/>
    </source>
</evidence>
<dbReference type="Proteomes" id="UP001430848">
    <property type="component" value="Unassembled WGS sequence"/>
</dbReference>
<comment type="cofactor">
    <cofactor evidence="1">
        <name>Co(2+)</name>
        <dbReference type="ChEBI" id="CHEBI:48828"/>
    </cofactor>
</comment>
<dbReference type="Pfam" id="PF01522">
    <property type="entry name" value="Polysacc_deac_1"/>
    <property type="match status" value="1"/>
</dbReference>
<dbReference type="PANTHER" id="PTHR10587">
    <property type="entry name" value="GLYCOSYL TRANSFERASE-RELATED"/>
    <property type="match status" value="1"/>
</dbReference>
<dbReference type="PANTHER" id="PTHR10587:SF137">
    <property type="entry name" value="4-DEOXY-4-FORMAMIDO-L-ARABINOSE-PHOSPHOUNDECAPRENOL DEFORMYLASE ARND-RELATED"/>
    <property type="match status" value="1"/>
</dbReference>
<dbReference type="EMBL" id="JAKNSF020000002">
    <property type="protein sequence ID" value="KAK7741334.1"/>
    <property type="molecule type" value="Genomic_DNA"/>
</dbReference>
<evidence type="ECO:0000313" key="9">
    <source>
        <dbReference type="Proteomes" id="UP001430848"/>
    </source>
</evidence>
<dbReference type="SUPFAM" id="SSF88713">
    <property type="entry name" value="Glycoside hydrolase/deacetylase"/>
    <property type="match status" value="1"/>
</dbReference>
<evidence type="ECO:0000256" key="2">
    <source>
        <dbReference type="ARBA" id="ARBA00023024"/>
    </source>
</evidence>
<keyword evidence="6" id="KW-1133">Transmembrane helix</keyword>
<comment type="catalytic activity">
    <reaction evidence="5">
        <text>[(1-&gt;4)-N-acetyl-beta-D-glucosaminyl](n) + n H2O = chitosan + n acetate</text>
        <dbReference type="Rhea" id="RHEA:10464"/>
        <dbReference type="Rhea" id="RHEA-COMP:9593"/>
        <dbReference type="Rhea" id="RHEA-COMP:9597"/>
        <dbReference type="ChEBI" id="CHEBI:15377"/>
        <dbReference type="ChEBI" id="CHEBI:17029"/>
        <dbReference type="ChEBI" id="CHEBI:30089"/>
        <dbReference type="ChEBI" id="CHEBI:57704"/>
        <dbReference type="EC" id="3.5.1.41"/>
    </reaction>
    <physiologicalReaction direction="left-to-right" evidence="5">
        <dbReference type="Rhea" id="RHEA:10465"/>
    </physiologicalReaction>
</comment>
<evidence type="ECO:0000256" key="4">
    <source>
        <dbReference type="ARBA" id="ARBA00024056"/>
    </source>
</evidence>
<feature type="domain" description="NodB homology" evidence="7">
    <location>
        <begin position="122"/>
        <end position="305"/>
    </location>
</feature>
<dbReference type="PROSITE" id="PS51677">
    <property type="entry name" value="NODB"/>
    <property type="match status" value="1"/>
</dbReference>
<proteinExistence type="predicted"/>
<organism evidence="8 9">
    <name type="scientific">Diaporthe eres</name>
    <name type="common">Phomopsis oblonga</name>
    <dbReference type="NCBI Taxonomy" id="83184"/>
    <lineage>
        <taxon>Eukaryota</taxon>
        <taxon>Fungi</taxon>
        <taxon>Dikarya</taxon>
        <taxon>Ascomycota</taxon>
        <taxon>Pezizomycotina</taxon>
        <taxon>Sordariomycetes</taxon>
        <taxon>Sordariomycetidae</taxon>
        <taxon>Diaporthales</taxon>
        <taxon>Diaporthaceae</taxon>
        <taxon>Diaporthe</taxon>
        <taxon>Diaporthe eres species complex</taxon>
    </lineage>
</organism>
<protein>
    <recommendedName>
        <fullName evidence="4">chitin deacetylase</fullName>
        <ecNumber evidence="4">3.5.1.41</ecNumber>
    </recommendedName>
</protein>
<keyword evidence="6" id="KW-0812">Transmembrane</keyword>
<evidence type="ECO:0000313" key="8">
    <source>
        <dbReference type="EMBL" id="KAK7741334.1"/>
    </source>
</evidence>
<keyword evidence="2" id="KW-0119">Carbohydrate metabolism</keyword>
<dbReference type="CDD" id="cd10958">
    <property type="entry name" value="CE4_NodB_like_2"/>
    <property type="match status" value="1"/>
</dbReference>
<sequence>MFTHASTCDPLSEQFEEIHSPIFPGGQVAGSPPARPPKDRVFSALISDDMIRFSALFRLPSKVKRRARRNRMATLFYLLLLCVLLLAPFYAIYRPPRLLIRYFQHRWPDVLWEVSVPADAGKVIALTIDDAPSEYTREIVQLLKDNDAHATMFVIGGQVEGREEVLREVVAAGNELGNHAMHDEAARALDLDTLEDQIGRVQGLIRQAYADAGAGAGPEHQYFRPGSGLFSTDMRAMVSRLGYRLVLGSIYPHDPQIPHPRLNAWHILSMARSGGIIVCHDRRSWTIPMLRQVLPELRRRGYRVVTVSELLEAASP</sequence>
<keyword evidence="3" id="KW-0170">Cobalt</keyword>
<dbReference type="InterPro" id="IPR002509">
    <property type="entry name" value="NODB_dom"/>
</dbReference>
<evidence type="ECO:0000256" key="5">
    <source>
        <dbReference type="ARBA" id="ARBA00048494"/>
    </source>
</evidence>
<evidence type="ECO:0000256" key="3">
    <source>
        <dbReference type="ARBA" id="ARBA00023285"/>
    </source>
</evidence>
<evidence type="ECO:0000256" key="6">
    <source>
        <dbReference type="SAM" id="Phobius"/>
    </source>
</evidence>
<evidence type="ECO:0000256" key="1">
    <source>
        <dbReference type="ARBA" id="ARBA00001941"/>
    </source>
</evidence>
<gene>
    <name evidence="8" type="ORF">SLS63_000887</name>
</gene>
<dbReference type="Gene3D" id="3.20.20.370">
    <property type="entry name" value="Glycoside hydrolase/deacetylase"/>
    <property type="match status" value="1"/>
</dbReference>